<dbReference type="EMBL" id="ML213593">
    <property type="protein sequence ID" value="TFK42067.1"/>
    <property type="molecule type" value="Genomic_DNA"/>
</dbReference>
<protein>
    <recommendedName>
        <fullName evidence="1">DUF6535 domain-containing protein</fullName>
    </recommendedName>
</protein>
<proteinExistence type="predicted"/>
<organism evidence="2 3">
    <name type="scientific">Crucibulum laeve</name>
    <dbReference type="NCBI Taxonomy" id="68775"/>
    <lineage>
        <taxon>Eukaryota</taxon>
        <taxon>Fungi</taxon>
        <taxon>Dikarya</taxon>
        <taxon>Basidiomycota</taxon>
        <taxon>Agaricomycotina</taxon>
        <taxon>Agaricomycetes</taxon>
        <taxon>Agaricomycetidae</taxon>
        <taxon>Agaricales</taxon>
        <taxon>Agaricineae</taxon>
        <taxon>Nidulariaceae</taxon>
        <taxon>Crucibulum</taxon>
    </lineage>
</organism>
<feature type="domain" description="DUF6535" evidence="1">
    <location>
        <begin position="118"/>
        <end position="163"/>
    </location>
</feature>
<dbReference type="OrthoDB" id="3235960at2759"/>
<dbReference type="Proteomes" id="UP000308652">
    <property type="component" value="Unassembled WGS sequence"/>
</dbReference>
<dbReference type="InterPro" id="IPR045338">
    <property type="entry name" value="DUF6535"/>
</dbReference>
<evidence type="ECO:0000259" key="1">
    <source>
        <dbReference type="Pfam" id="PF20153"/>
    </source>
</evidence>
<evidence type="ECO:0000313" key="2">
    <source>
        <dbReference type="EMBL" id="TFK42067.1"/>
    </source>
</evidence>
<dbReference type="Pfam" id="PF20153">
    <property type="entry name" value="DUF6535"/>
    <property type="match status" value="1"/>
</dbReference>
<keyword evidence="3" id="KW-1185">Reference proteome</keyword>
<accession>A0A5C3MAZ8</accession>
<name>A0A5C3MAZ8_9AGAR</name>
<dbReference type="AlphaFoldDB" id="A0A5C3MAZ8"/>
<reference evidence="2 3" key="1">
    <citation type="journal article" date="2019" name="Nat. Ecol. Evol.">
        <title>Megaphylogeny resolves global patterns of mushroom evolution.</title>
        <authorList>
            <person name="Varga T."/>
            <person name="Krizsan K."/>
            <person name="Foldi C."/>
            <person name="Dima B."/>
            <person name="Sanchez-Garcia M."/>
            <person name="Sanchez-Ramirez S."/>
            <person name="Szollosi G.J."/>
            <person name="Szarkandi J.G."/>
            <person name="Papp V."/>
            <person name="Albert L."/>
            <person name="Andreopoulos W."/>
            <person name="Angelini C."/>
            <person name="Antonin V."/>
            <person name="Barry K.W."/>
            <person name="Bougher N.L."/>
            <person name="Buchanan P."/>
            <person name="Buyck B."/>
            <person name="Bense V."/>
            <person name="Catcheside P."/>
            <person name="Chovatia M."/>
            <person name="Cooper J."/>
            <person name="Damon W."/>
            <person name="Desjardin D."/>
            <person name="Finy P."/>
            <person name="Geml J."/>
            <person name="Haridas S."/>
            <person name="Hughes K."/>
            <person name="Justo A."/>
            <person name="Karasinski D."/>
            <person name="Kautmanova I."/>
            <person name="Kiss B."/>
            <person name="Kocsube S."/>
            <person name="Kotiranta H."/>
            <person name="LaButti K.M."/>
            <person name="Lechner B.E."/>
            <person name="Liimatainen K."/>
            <person name="Lipzen A."/>
            <person name="Lukacs Z."/>
            <person name="Mihaltcheva S."/>
            <person name="Morgado L.N."/>
            <person name="Niskanen T."/>
            <person name="Noordeloos M.E."/>
            <person name="Ohm R.A."/>
            <person name="Ortiz-Santana B."/>
            <person name="Ovrebo C."/>
            <person name="Racz N."/>
            <person name="Riley R."/>
            <person name="Savchenko A."/>
            <person name="Shiryaev A."/>
            <person name="Soop K."/>
            <person name="Spirin V."/>
            <person name="Szebenyi C."/>
            <person name="Tomsovsky M."/>
            <person name="Tulloss R.E."/>
            <person name="Uehling J."/>
            <person name="Grigoriev I.V."/>
            <person name="Vagvolgyi C."/>
            <person name="Papp T."/>
            <person name="Martin F.M."/>
            <person name="Miettinen O."/>
            <person name="Hibbett D.S."/>
            <person name="Nagy L.G."/>
        </authorList>
    </citation>
    <scope>NUCLEOTIDE SEQUENCE [LARGE SCALE GENOMIC DNA]</scope>
    <source>
        <strain evidence="2 3">CBS 166.37</strain>
    </source>
</reference>
<sequence>MGTYSTVEIYHEFYGTFRKYNINICRARPKISPLQRNLRNRRKRLGNFLRLSIQLHPPQPMVHTLYIIRVKRTKSPNSYHGAVAIHIDIRYLKRVIHGRRAMRLSRNTTMRCAAPGKAGLFSAVVTAFVVESYKLLADPIDDSTRLLAEIAIELASMNGRTLPSPPLRGVRSICLRY</sequence>
<gene>
    <name evidence="2" type="ORF">BDQ12DRAFT_677599</name>
</gene>
<evidence type="ECO:0000313" key="3">
    <source>
        <dbReference type="Proteomes" id="UP000308652"/>
    </source>
</evidence>